<keyword evidence="12" id="KW-1185">Reference proteome</keyword>
<dbReference type="Proteomes" id="UP000800082">
    <property type="component" value="Unassembled WGS sequence"/>
</dbReference>
<sequence length="497" mass="55710">MHVAVPEYLGEYSSSGEIYPIAIFFSTLAWGSWLLCVAPLIWHATQRNVAAGSLMLWIILTNISLGINPLIWGHDDIAQWWDGKVWCDINVRIQIGAQVALGASIAMILRRLAKVMDTRNITVSLSRSSKLRGQLIEAGWCWGYPLVIILLYIPVQSARFNIWGIEGCISAYRPNMHSLFLVVIWMPVTMLAVFFYAVLLLVRLYRYRREFSRLMTARNTTRSRFLRLFLMCMVFLVIVVPYSMYPFWYYCNEMVLNGGDYEYTPGTIFPFPSGGQIHIDKWGQIVMGYVAALLFGTGTDAYNTYKKMLLAIGLGKIFPSLYVMCESGSSTPSSYVSARTWTSSCVGKAKSYFSKGGSTFSSFGGSTFASTRNNSVDMDSMDATVRQVLSTASVFPDRDSTASNPSMLKRLFSHTTRPTTILPLFTQRSTTTGTAAETGAVQTVTEVFTAQAWASKEPQRRCDSEPIGVVVFREVHLDEEVRDSTGNKSADEWMLRP</sequence>
<keyword evidence="3" id="KW-0589">Pheromone response</keyword>
<feature type="transmembrane region" description="Helical" evidence="10">
    <location>
        <begin position="93"/>
        <end position="113"/>
    </location>
</feature>
<keyword evidence="8" id="KW-0675">Receptor</keyword>
<dbReference type="PRINTS" id="PR00899">
    <property type="entry name" value="GPCRSTE3"/>
</dbReference>
<dbReference type="RefSeq" id="XP_033453604.1">
    <property type="nucleotide sequence ID" value="XM_033590797.1"/>
</dbReference>
<keyword evidence="5 10" id="KW-1133">Transmembrane helix</keyword>
<dbReference type="OrthoDB" id="2874149at2759"/>
<dbReference type="PANTHER" id="PTHR28097:SF1">
    <property type="entry name" value="PHEROMONE A FACTOR RECEPTOR"/>
    <property type="match status" value="1"/>
</dbReference>
<keyword evidence="4 10" id="KW-0812">Transmembrane</keyword>
<dbReference type="GeneID" id="54348465"/>
<gene>
    <name evidence="11" type="ORF">M421DRAFT_415699</name>
</gene>
<feature type="transmembrane region" description="Helical" evidence="10">
    <location>
        <begin position="54"/>
        <end position="73"/>
    </location>
</feature>
<keyword evidence="7 10" id="KW-0472">Membrane</keyword>
<feature type="transmembrane region" description="Helical" evidence="10">
    <location>
        <begin position="134"/>
        <end position="153"/>
    </location>
</feature>
<dbReference type="Pfam" id="PF02076">
    <property type="entry name" value="STE3"/>
    <property type="match status" value="1"/>
</dbReference>
<keyword evidence="9" id="KW-0807">Transducer</keyword>
<dbReference type="InterPro" id="IPR001499">
    <property type="entry name" value="GPCR_STE3"/>
</dbReference>
<evidence type="ECO:0000256" key="1">
    <source>
        <dbReference type="ARBA" id="ARBA00004141"/>
    </source>
</evidence>
<evidence type="ECO:0000256" key="6">
    <source>
        <dbReference type="ARBA" id="ARBA00023040"/>
    </source>
</evidence>
<evidence type="ECO:0000313" key="12">
    <source>
        <dbReference type="Proteomes" id="UP000800082"/>
    </source>
</evidence>
<dbReference type="AlphaFoldDB" id="A0A6A5S4E9"/>
<dbReference type="GO" id="GO:0004932">
    <property type="term" value="F:mating-type factor pheromone receptor activity"/>
    <property type="evidence" value="ECO:0007669"/>
    <property type="project" value="InterPro"/>
</dbReference>
<feature type="transmembrane region" description="Helical" evidence="10">
    <location>
        <begin position="18"/>
        <end position="42"/>
    </location>
</feature>
<evidence type="ECO:0000256" key="5">
    <source>
        <dbReference type="ARBA" id="ARBA00022989"/>
    </source>
</evidence>
<organism evidence="11 12">
    <name type="scientific">Didymella exigua CBS 183.55</name>
    <dbReference type="NCBI Taxonomy" id="1150837"/>
    <lineage>
        <taxon>Eukaryota</taxon>
        <taxon>Fungi</taxon>
        <taxon>Dikarya</taxon>
        <taxon>Ascomycota</taxon>
        <taxon>Pezizomycotina</taxon>
        <taxon>Dothideomycetes</taxon>
        <taxon>Pleosporomycetidae</taxon>
        <taxon>Pleosporales</taxon>
        <taxon>Pleosporineae</taxon>
        <taxon>Didymellaceae</taxon>
        <taxon>Didymella</taxon>
    </lineage>
</organism>
<evidence type="ECO:0000256" key="3">
    <source>
        <dbReference type="ARBA" id="ARBA00022507"/>
    </source>
</evidence>
<reference evidence="11" key="1">
    <citation type="journal article" date="2020" name="Stud. Mycol.">
        <title>101 Dothideomycetes genomes: a test case for predicting lifestyles and emergence of pathogens.</title>
        <authorList>
            <person name="Haridas S."/>
            <person name="Albert R."/>
            <person name="Binder M."/>
            <person name="Bloem J."/>
            <person name="Labutti K."/>
            <person name="Salamov A."/>
            <person name="Andreopoulos B."/>
            <person name="Baker S."/>
            <person name="Barry K."/>
            <person name="Bills G."/>
            <person name="Bluhm B."/>
            <person name="Cannon C."/>
            <person name="Castanera R."/>
            <person name="Culley D."/>
            <person name="Daum C."/>
            <person name="Ezra D."/>
            <person name="Gonzalez J."/>
            <person name="Henrissat B."/>
            <person name="Kuo A."/>
            <person name="Liang C."/>
            <person name="Lipzen A."/>
            <person name="Lutzoni F."/>
            <person name="Magnuson J."/>
            <person name="Mondo S."/>
            <person name="Nolan M."/>
            <person name="Ohm R."/>
            <person name="Pangilinan J."/>
            <person name="Park H.-J."/>
            <person name="Ramirez L."/>
            <person name="Alfaro M."/>
            <person name="Sun H."/>
            <person name="Tritt A."/>
            <person name="Yoshinaga Y."/>
            <person name="Zwiers L.-H."/>
            <person name="Turgeon B."/>
            <person name="Goodwin S."/>
            <person name="Spatafora J."/>
            <person name="Crous P."/>
            <person name="Grigoriev I."/>
        </authorList>
    </citation>
    <scope>NUCLEOTIDE SEQUENCE</scope>
    <source>
        <strain evidence="11">CBS 183.55</strain>
    </source>
</reference>
<comment type="subcellular location">
    <subcellularLocation>
        <location evidence="1">Membrane</location>
        <topology evidence="1">Multi-pass membrane protein</topology>
    </subcellularLocation>
</comment>
<evidence type="ECO:0000256" key="2">
    <source>
        <dbReference type="ARBA" id="ARBA00011085"/>
    </source>
</evidence>
<evidence type="ECO:0000256" key="4">
    <source>
        <dbReference type="ARBA" id="ARBA00022692"/>
    </source>
</evidence>
<proteinExistence type="inferred from homology"/>
<dbReference type="CDD" id="cd14966">
    <property type="entry name" value="7tmD_STE3"/>
    <property type="match status" value="1"/>
</dbReference>
<keyword evidence="6" id="KW-0297">G-protein coupled receptor</keyword>
<evidence type="ECO:0000256" key="9">
    <source>
        <dbReference type="ARBA" id="ARBA00023224"/>
    </source>
</evidence>
<name>A0A6A5S4E9_9PLEO</name>
<feature type="transmembrane region" description="Helical" evidence="10">
    <location>
        <begin position="225"/>
        <end position="248"/>
    </location>
</feature>
<dbReference type="GO" id="GO:0000750">
    <property type="term" value="P:pheromone-dependent signal transduction involved in conjugation with cellular fusion"/>
    <property type="evidence" value="ECO:0007669"/>
    <property type="project" value="TreeGrafter"/>
</dbReference>
<dbReference type="PANTHER" id="PTHR28097">
    <property type="entry name" value="PHEROMONE A FACTOR RECEPTOR"/>
    <property type="match status" value="1"/>
</dbReference>
<evidence type="ECO:0000256" key="10">
    <source>
        <dbReference type="SAM" id="Phobius"/>
    </source>
</evidence>
<feature type="transmembrane region" description="Helical" evidence="10">
    <location>
        <begin position="179"/>
        <end position="204"/>
    </location>
</feature>
<dbReference type="EMBL" id="ML978957">
    <property type="protein sequence ID" value="KAF1933356.1"/>
    <property type="molecule type" value="Genomic_DNA"/>
</dbReference>
<evidence type="ECO:0000256" key="7">
    <source>
        <dbReference type="ARBA" id="ARBA00023136"/>
    </source>
</evidence>
<evidence type="ECO:0000313" key="11">
    <source>
        <dbReference type="EMBL" id="KAF1933356.1"/>
    </source>
</evidence>
<accession>A0A6A5S4E9</accession>
<dbReference type="GO" id="GO:0005886">
    <property type="term" value="C:plasma membrane"/>
    <property type="evidence" value="ECO:0007669"/>
    <property type="project" value="TreeGrafter"/>
</dbReference>
<protein>
    <submittedName>
        <fullName evidence="11">STE3-domain-containing protein</fullName>
    </submittedName>
</protein>
<comment type="similarity">
    <text evidence="2">Belongs to the G-protein coupled receptor 4 family.</text>
</comment>
<evidence type="ECO:0000256" key="8">
    <source>
        <dbReference type="ARBA" id="ARBA00023170"/>
    </source>
</evidence>